<keyword evidence="1" id="KW-0812">Transmembrane</keyword>
<dbReference type="RefSeq" id="WP_188378971.1">
    <property type="nucleotide sequence ID" value="NZ_BMEL01000005.1"/>
</dbReference>
<feature type="transmembrane region" description="Helical" evidence="1">
    <location>
        <begin position="31"/>
        <end position="51"/>
    </location>
</feature>
<reference evidence="2" key="1">
    <citation type="journal article" date="2014" name="Int. J. Syst. Evol. Microbiol.">
        <title>Complete genome sequence of Corynebacterium casei LMG S-19264T (=DSM 44701T), isolated from a smear-ripened cheese.</title>
        <authorList>
            <consortium name="US DOE Joint Genome Institute (JGI-PGF)"/>
            <person name="Walter F."/>
            <person name="Albersmeier A."/>
            <person name="Kalinowski J."/>
            <person name="Ruckert C."/>
        </authorList>
    </citation>
    <scope>NUCLEOTIDE SEQUENCE</scope>
    <source>
        <strain evidence="2">CGMCC 1.12153</strain>
    </source>
</reference>
<protein>
    <recommendedName>
        <fullName evidence="4">YesK-like protein</fullName>
    </recommendedName>
</protein>
<dbReference type="Proteomes" id="UP000660110">
    <property type="component" value="Unassembled WGS sequence"/>
</dbReference>
<name>A0A917EZL7_HALAA</name>
<accession>A0A917EZL7</accession>
<keyword evidence="3" id="KW-1185">Reference proteome</keyword>
<evidence type="ECO:0000313" key="3">
    <source>
        <dbReference type="Proteomes" id="UP000660110"/>
    </source>
</evidence>
<sequence length="90" mass="9866">MMVGGPLLVAMVPGVLVIILTWWLRKSAFPFIVRLIPSLLTAVAALILFYIGFVQIRGFEGGAYALLAFFLLGFAFVSLIIGTQKARLHE</sequence>
<evidence type="ECO:0000256" key="1">
    <source>
        <dbReference type="SAM" id="Phobius"/>
    </source>
</evidence>
<feature type="transmembrane region" description="Helical" evidence="1">
    <location>
        <begin position="63"/>
        <end position="82"/>
    </location>
</feature>
<evidence type="ECO:0008006" key="4">
    <source>
        <dbReference type="Google" id="ProtNLM"/>
    </source>
</evidence>
<dbReference type="AlphaFoldDB" id="A0A917EZL7"/>
<gene>
    <name evidence="2" type="ORF">GCM10010954_36460</name>
</gene>
<evidence type="ECO:0000313" key="2">
    <source>
        <dbReference type="EMBL" id="GGF34106.1"/>
    </source>
</evidence>
<feature type="transmembrane region" description="Helical" evidence="1">
    <location>
        <begin position="6"/>
        <end position="24"/>
    </location>
</feature>
<reference evidence="2" key="2">
    <citation type="submission" date="2020-09" db="EMBL/GenBank/DDBJ databases">
        <authorList>
            <person name="Sun Q."/>
            <person name="Zhou Y."/>
        </authorList>
    </citation>
    <scope>NUCLEOTIDE SEQUENCE</scope>
    <source>
        <strain evidence="2">CGMCC 1.12153</strain>
    </source>
</reference>
<keyword evidence="1" id="KW-1133">Transmembrane helix</keyword>
<keyword evidence="1" id="KW-0472">Membrane</keyword>
<organism evidence="2 3">
    <name type="scientific">Halobacillus andaensis</name>
    <dbReference type="NCBI Taxonomy" id="1176239"/>
    <lineage>
        <taxon>Bacteria</taxon>
        <taxon>Bacillati</taxon>
        <taxon>Bacillota</taxon>
        <taxon>Bacilli</taxon>
        <taxon>Bacillales</taxon>
        <taxon>Bacillaceae</taxon>
        <taxon>Halobacillus</taxon>
    </lineage>
</organism>
<comment type="caution">
    <text evidence="2">The sequence shown here is derived from an EMBL/GenBank/DDBJ whole genome shotgun (WGS) entry which is preliminary data.</text>
</comment>
<proteinExistence type="predicted"/>
<dbReference type="EMBL" id="BMEL01000005">
    <property type="protein sequence ID" value="GGF34106.1"/>
    <property type="molecule type" value="Genomic_DNA"/>
</dbReference>